<dbReference type="Pfam" id="PF12457">
    <property type="entry name" value="TIP_N"/>
    <property type="match status" value="1"/>
</dbReference>
<protein>
    <submittedName>
        <fullName evidence="10">Tuftelin-interacting protein 11</fullName>
    </submittedName>
</protein>
<feature type="compositionally biased region" description="Acidic residues" evidence="8">
    <location>
        <begin position="1"/>
        <end position="21"/>
    </location>
</feature>
<keyword evidence="11" id="KW-1185">Reference proteome</keyword>
<sequence length="992" mass="112659">MSYDDDEDSVINTSSDDDDDELLTRKRGRFQYTTIDDEDKSLNNGNKRRPSKEEATYGVFLDGSEEEDEGTTFRKRNRSNGQGTHNNHINRKNKLGAPMFVKGVLNSMSSDQQADGDENEERKEGSARNAAETSVEEPTPEELEFEKKQRQADDYFLSLLQKGSKRKRPTLTAESSTASIFTQPKVATKHAASLKTGASQPFGKETPPTLPFDTSRASKQPSAKVGTWEKHTKGIGMKLLAKMGYQGAGGLGSKKRAENAASGISKPIEVKVRPANLGLGFGNFKEATQLKTNRQIEAEVRGIEWKDENEEKRSVIDKEATAMSAFKSMLPNTQDLMNDKSWKRGAKEVKSKKRQRPVVVPFTDMMSQPPQLETKIIDMRGPLIDKDAIDVSAEIPLAEELLHNVSLILGTLENSMYSVATFVRSSERKLESTASEVTEYTSKSQALEERAEKMERVNQILRSIEQLRSADEAPTADEEDKSLHVLSRHIQSISNIFSAQDQKELQFLDVMLPSIIGTFVEDRMKGWKPLKDEIDVSEKIIASVLHLAKAVGDVTSANRVASTLALTYLLPTAKKAFESSRWDPTQSPLEGVHVYELLERMLQPLDEKVQKRTEYNDNDQNVLPDQFEEYESRNLVWQRFQEEIMFQCIHDRLSRALAQWKPQWDGNDLRSRLDLWILPWIAHLEKSATMASFLSDCKRKIQKSLQYLDQKRPDNLEFLDAIVRCILPWKILFRKETMYSMMVTSITPRLARALSQSALDLNKDTRFLFKTLEMHQLGLLSDEICLSLLEGEVMSNWVILQHDRMVQGHAMEVAESYAHFKTQLLSVSESQSTHLVLFHDEMICRYFNSVLQMLVTKAPLDDVLYPSDPVSYHTVLARRVAEAKKRADDDYYRMEGGDTAFVEAQIRLRQQTQTAMPTFRDVVEELAREHDILFQPKSMNGLSSSGKQIFVFGKTPIYLESNVVYACENPSLPWKPVSMEELIQKETTGAKE</sequence>
<dbReference type="InterPro" id="IPR022783">
    <property type="entry name" value="GCFC_dom"/>
</dbReference>
<dbReference type="InterPro" id="IPR022159">
    <property type="entry name" value="STIP/TFIP11_N"/>
</dbReference>
<keyword evidence="5" id="KW-0508">mRNA splicing</keyword>
<dbReference type="PANTHER" id="PTHR23329">
    <property type="entry name" value="TUFTELIN-INTERACTING PROTEIN 11-RELATED"/>
    <property type="match status" value="1"/>
</dbReference>
<evidence type="ECO:0000256" key="1">
    <source>
        <dbReference type="ARBA" id="ARBA00004123"/>
    </source>
</evidence>
<name>A0A1Z5JN92_FISSO</name>
<dbReference type="PROSITE" id="PS50174">
    <property type="entry name" value="G_PATCH"/>
    <property type="match status" value="1"/>
</dbReference>
<dbReference type="InParanoid" id="A0A1Z5JN92"/>
<dbReference type="SMART" id="SM00443">
    <property type="entry name" value="G_patch"/>
    <property type="match status" value="1"/>
</dbReference>
<dbReference type="InterPro" id="IPR045211">
    <property type="entry name" value="TFP11/STIP/Ntr1"/>
</dbReference>
<evidence type="ECO:0000256" key="3">
    <source>
        <dbReference type="ARBA" id="ARBA00022664"/>
    </source>
</evidence>
<comment type="caution">
    <text evidence="10">The sequence shown here is derived from an EMBL/GenBank/DDBJ whole genome shotgun (WGS) entry which is preliminary data.</text>
</comment>
<dbReference type="InterPro" id="IPR000467">
    <property type="entry name" value="G_patch_dom"/>
</dbReference>
<gene>
    <name evidence="10" type="ORF">FisN_8Lh392</name>
</gene>
<accession>A0A1Z5JN92</accession>
<keyword evidence="3" id="KW-0507">mRNA processing</keyword>
<dbReference type="Proteomes" id="UP000198406">
    <property type="component" value="Unassembled WGS sequence"/>
</dbReference>
<dbReference type="OrthoDB" id="29523at2759"/>
<dbReference type="EMBL" id="BDSP01000092">
    <property type="protein sequence ID" value="GAX15322.1"/>
    <property type="molecule type" value="Genomic_DNA"/>
</dbReference>
<comment type="subcellular location">
    <subcellularLocation>
        <location evidence="1">Nucleus</location>
    </subcellularLocation>
</comment>
<keyword evidence="4" id="KW-0747">Spliceosome</keyword>
<evidence type="ECO:0000259" key="9">
    <source>
        <dbReference type="PROSITE" id="PS50174"/>
    </source>
</evidence>
<dbReference type="Pfam" id="PF01585">
    <property type="entry name" value="G-patch"/>
    <property type="match status" value="1"/>
</dbReference>
<evidence type="ECO:0000256" key="6">
    <source>
        <dbReference type="ARBA" id="ARBA00023242"/>
    </source>
</evidence>
<organism evidence="10 11">
    <name type="scientific">Fistulifera solaris</name>
    <name type="common">Oleaginous diatom</name>
    <dbReference type="NCBI Taxonomy" id="1519565"/>
    <lineage>
        <taxon>Eukaryota</taxon>
        <taxon>Sar</taxon>
        <taxon>Stramenopiles</taxon>
        <taxon>Ochrophyta</taxon>
        <taxon>Bacillariophyta</taxon>
        <taxon>Bacillariophyceae</taxon>
        <taxon>Bacillariophycidae</taxon>
        <taxon>Naviculales</taxon>
        <taxon>Naviculaceae</taxon>
        <taxon>Fistulifera</taxon>
    </lineage>
</organism>
<evidence type="ECO:0000313" key="11">
    <source>
        <dbReference type="Proteomes" id="UP000198406"/>
    </source>
</evidence>
<dbReference type="GO" id="GO:0071008">
    <property type="term" value="C:U2-type post-mRNA release spliceosomal complex"/>
    <property type="evidence" value="ECO:0007669"/>
    <property type="project" value="TreeGrafter"/>
</dbReference>
<evidence type="ECO:0000256" key="4">
    <source>
        <dbReference type="ARBA" id="ARBA00022728"/>
    </source>
</evidence>
<evidence type="ECO:0000256" key="7">
    <source>
        <dbReference type="SAM" id="Coils"/>
    </source>
</evidence>
<keyword evidence="6" id="KW-0539">Nucleus</keyword>
<dbReference type="GO" id="GO:0003676">
    <property type="term" value="F:nucleic acid binding"/>
    <property type="evidence" value="ECO:0007669"/>
    <property type="project" value="InterPro"/>
</dbReference>
<keyword evidence="7" id="KW-0175">Coiled coil</keyword>
<evidence type="ECO:0000313" key="10">
    <source>
        <dbReference type="EMBL" id="GAX15322.1"/>
    </source>
</evidence>
<feature type="domain" description="G-patch" evidence="9">
    <location>
        <begin position="232"/>
        <end position="284"/>
    </location>
</feature>
<dbReference type="PANTHER" id="PTHR23329:SF1">
    <property type="entry name" value="TUFTELIN-INTERACTING PROTEIN 11"/>
    <property type="match status" value="1"/>
</dbReference>
<dbReference type="Pfam" id="PF07842">
    <property type="entry name" value="GCFC"/>
    <property type="match status" value="1"/>
</dbReference>
<feature type="region of interest" description="Disordered" evidence="8">
    <location>
        <begin position="1"/>
        <end position="150"/>
    </location>
</feature>
<feature type="region of interest" description="Disordered" evidence="8">
    <location>
        <begin position="191"/>
        <end position="229"/>
    </location>
</feature>
<proteinExistence type="inferred from homology"/>
<evidence type="ECO:0000256" key="8">
    <source>
        <dbReference type="SAM" id="MobiDB-lite"/>
    </source>
</evidence>
<feature type="compositionally biased region" description="Acidic residues" evidence="8">
    <location>
        <begin position="134"/>
        <end position="144"/>
    </location>
</feature>
<reference evidence="10 11" key="1">
    <citation type="journal article" date="2015" name="Plant Cell">
        <title>Oil accumulation by the oleaginous diatom Fistulifera solaris as revealed by the genome and transcriptome.</title>
        <authorList>
            <person name="Tanaka T."/>
            <person name="Maeda Y."/>
            <person name="Veluchamy A."/>
            <person name="Tanaka M."/>
            <person name="Abida H."/>
            <person name="Marechal E."/>
            <person name="Bowler C."/>
            <person name="Muto M."/>
            <person name="Sunaga Y."/>
            <person name="Tanaka M."/>
            <person name="Yoshino T."/>
            <person name="Taniguchi T."/>
            <person name="Fukuda Y."/>
            <person name="Nemoto M."/>
            <person name="Matsumoto M."/>
            <person name="Wong P.S."/>
            <person name="Aburatani S."/>
            <person name="Fujibuchi W."/>
        </authorList>
    </citation>
    <scope>NUCLEOTIDE SEQUENCE [LARGE SCALE GENOMIC DNA]</scope>
    <source>
        <strain evidence="10 11">JPCC DA0580</strain>
    </source>
</reference>
<evidence type="ECO:0000256" key="5">
    <source>
        <dbReference type="ARBA" id="ARBA00023187"/>
    </source>
</evidence>
<dbReference type="GO" id="GO:0000390">
    <property type="term" value="P:spliceosomal complex disassembly"/>
    <property type="evidence" value="ECO:0007669"/>
    <property type="project" value="InterPro"/>
</dbReference>
<evidence type="ECO:0000256" key="2">
    <source>
        <dbReference type="ARBA" id="ARBA00010900"/>
    </source>
</evidence>
<comment type="similarity">
    <text evidence="2">Belongs to the TFP11/STIP family.</text>
</comment>
<feature type="coiled-coil region" evidence="7">
    <location>
        <begin position="430"/>
        <end position="464"/>
    </location>
</feature>
<dbReference type="AlphaFoldDB" id="A0A1Z5JN92"/>